<evidence type="ECO:0000313" key="3">
    <source>
        <dbReference type="Proteomes" id="UP001400965"/>
    </source>
</evidence>
<dbReference type="EC" id="2.3.1.-" evidence="1"/>
<sequence length="45" mass="5042">MLDVCKIKIGKNVMLAPNVQIYTAYHPIDAKLRNSGVEYGTYVTI</sequence>
<comment type="similarity">
    <text evidence="1">Belongs to the transferase hexapeptide repeat family.</text>
</comment>
<keyword evidence="1" id="KW-0808">Transferase</keyword>
<dbReference type="Gene3D" id="2.160.10.10">
    <property type="entry name" value="Hexapeptide repeat proteins"/>
    <property type="match status" value="1"/>
</dbReference>
<dbReference type="PANTHER" id="PTHR43017:SF1">
    <property type="entry name" value="ACETYLTRANSFERASE YJL218W-RELATED"/>
    <property type="match status" value="1"/>
</dbReference>
<keyword evidence="3" id="KW-1185">Reference proteome</keyword>
<dbReference type="PANTHER" id="PTHR43017">
    <property type="entry name" value="GALACTOSIDE O-ACETYLTRANSFERASE"/>
    <property type="match status" value="1"/>
</dbReference>
<dbReference type="EMBL" id="BAAACP010000002">
    <property type="protein sequence ID" value="GAA0862047.1"/>
    <property type="molecule type" value="Genomic_DNA"/>
</dbReference>
<comment type="caution">
    <text evidence="2">The sequence shown here is derived from an EMBL/GenBank/DDBJ whole genome shotgun (WGS) entry which is preliminary data.</text>
</comment>
<gene>
    <name evidence="2" type="ORF">GCM10008917_05840</name>
</gene>
<organism evidence="2 3">
    <name type="scientific">Paraclostridium tenue</name>
    <dbReference type="NCBI Taxonomy" id="1737"/>
    <lineage>
        <taxon>Bacteria</taxon>
        <taxon>Bacillati</taxon>
        <taxon>Bacillota</taxon>
        <taxon>Clostridia</taxon>
        <taxon>Peptostreptococcales</taxon>
        <taxon>Peptostreptococcaceae</taxon>
        <taxon>Paraclostridium</taxon>
    </lineage>
</organism>
<dbReference type="RefSeq" id="WP_346042170.1">
    <property type="nucleotide sequence ID" value="NZ_BAAACP010000002.1"/>
</dbReference>
<evidence type="ECO:0000256" key="1">
    <source>
        <dbReference type="RuleBase" id="RU367021"/>
    </source>
</evidence>
<dbReference type="Proteomes" id="UP001400965">
    <property type="component" value="Unassembled WGS sequence"/>
</dbReference>
<evidence type="ECO:0000313" key="2">
    <source>
        <dbReference type="EMBL" id="GAA0862047.1"/>
    </source>
</evidence>
<name>A0ABP3X8Z3_9FIRM</name>
<reference evidence="3" key="1">
    <citation type="journal article" date="2019" name="Int. J. Syst. Evol. Microbiol.">
        <title>The Global Catalogue of Microorganisms (GCM) 10K type strain sequencing project: providing services to taxonomists for standard genome sequencing and annotation.</title>
        <authorList>
            <consortium name="The Broad Institute Genomics Platform"/>
            <consortium name="The Broad Institute Genome Sequencing Center for Infectious Disease"/>
            <person name="Wu L."/>
            <person name="Ma J."/>
        </authorList>
    </citation>
    <scope>NUCLEOTIDE SEQUENCE [LARGE SCALE GENOMIC DNA]</scope>
    <source>
        <strain evidence="3">JCM 6486</strain>
    </source>
</reference>
<dbReference type="SUPFAM" id="SSF51161">
    <property type="entry name" value="Trimeric LpxA-like enzymes"/>
    <property type="match status" value="1"/>
</dbReference>
<keyword evidence="1" id="KW-0012">Acyltransferase</keyword>
<dbReference type="InterPro" id="IPR011004">
    <property type="entry name" value="Trimer_LpxA-like_sf"/>
</dbReference>
<protein>
    <recommendedName>
        <fullName evidence="1">Acetyltransferase</fullName>
        <ecNumber evidence="1">2.3.1.-</ecNumber>
    </recommendedName>
</protein>
<proteinExistence type="inferred from homology"/>
<accession>A0ABP3X8Z3</accession>
<dbReference type="InterPro" id="IPR039369">
    <property type="entry name" value="LacA-like"/>
</dbReference>